<name>A0ABN1EFX7_9PROT</name>
<protein>
    <recommendedName>
        <fullName evidence="3">BrnT family toxin</fullName>
    </recommendedName>
</protein>
<dbReference type="Pfam" id="PF04365">
    <property type="entry name" value="BrnT_toxin"/>
    <property type="match status" value="1"/>
</dbReference>
<dbReference type="Gene3D" id="3.10.450.530">
    <property type="entry name" value="Ribonuclease toxin, BrnT, of type II toxin-antitoxin system"/>
    <property type="match status" value="1"/>
</dbReference>
<keyword evidence="2" id="KW-1185">Reference proteome</keyword>
<organism evidence="1 2">
    <name type="scientific">Rhizomicrobium electricum</name>
    <dbReference type="NCBI Taxonomy" id="480070"/>
    <lineage>
        <taxon>Bacteria</taxon>
        <taxon>Pseudomonadati</taxon>
        <taxon>Pseudomonadota</taxon>
        <taxon>Alphaproteobacteria</taxon>
        <taxon>Micropepsales</taxon>
        <taxon>Micropepsaceae</taxon>
        <taxon>Rhizomicrobium</taxon>
    </lineage>
</organism>
<gene>
    <name evidence="1" type="ORF">GCM10008942_12850</name>
</gene>
<evidence type="ECO:0000313" key="2">
    <source>
        <dbReference type="Proteomes" id="UP001499951"/>
    </source>
</evidence>
<sequence>MVEGFAWETAQVAEDMRFAYPERRFVALGFLGERLHVLCFTPVPEGIRVISFRKANKREVRRYEQEKAADR</sequence>
<evidence type="ECO:0008006" key="3">
    <source>
        <dbReference type="Google" id="ProtNLM"/>
    </source>
</evidence>
<accession>A0ABN1EFX7</accession>
<comment type="caution">
    <text evidence="1">The sequence shown here is derived from an EMBL/GenBank/DDBJ whole genome shotgun (WGS) entry which is preliminary data.</text>
</comment>
<reference evidence="1 2" key="1">
    <citation type="journal article" date="2019" name="Int. J. Syst. Evol. Microbiol.">
        <title>The Global Catalogue of Microorganisms (GCM) 10K type strain sequencing project: providing services to taxonomists for standard genome sequencing and annotation.</title>
        <authorList>
            <consortium name="The Broad Institute Genomics Platform"/>
            <consortium name="The Broad Institute Genome Sequencing Center for Infectious Disease"/>
            <person name="Wu L."/>
            <person name="Ma J."/>
        </authorList>
    </citation>
    <scope>NUCLEOTIDE SEQUENCE [LARGE SCALE GENOMIC DNA]</scope>
    <source>
        <strain evidence="1 2">JCM 15089</strain>
    </source>
</reference>
<dbReference type="Proteomes" id="UP001499951">
    <property type="component" value="Unassembled WGS sequence"/>
</dbReference>
<dbReference type="InterPro" id="IPR007460">
    <property type="entry name" value="BrnT_toxin"/>
</dbReference>
<evidence type="ECO:0000313" key="1">
    <source>
        <dbReference type="EMBL" id="GAA0565895.1"/>
    </source>
</evidence>
<dbReference type="InterPro" id="IPR038573">
    <property type="entry name" value="BrnT_sf"/>
</dbReference>
<dbReference type="EMBL" id="BAAADD010000003">
    <property type="protein sequence ID" value="GAA0565895.1"/>
    <property type="molecule type" value="Genomic_DNA"/>
</dbReference>
<proteinExistence type="predicted"/>